<reference evidence="10" key="1">
    <citation type="journal article" date="2013" name="Genome Biol. Evol.">
        <title>Punctuated emergences of genetic and phenotypic innovations in eumetazoan, bilaterian, euteleostome, and hominidae ancestors.</title>
        <authorList>
            <person name="Wenger Y."/>
            <person name="Galliot B."/>
        </authorList>
    </citation>
    <scope>NUCLEOTIDE SEQUENCE</scope>
    <source>
        <tissue evidence="10">Whole animals</tissue>
    </source>
</reference>
<evidence type="ECO:0000256" key="4">
    <source>
        <dbReference type="ARBA" id="ARBA00022729"/>
    </source>
</evidence>
<dbReference type="AlphaFoldDB" id="T2MFG0"/>
<dbReference type="InterPro" id="IPR015720">
    <property type="entry name" value="Emp24-like"/>
</dbReference>
<dbReference type="Pfam" id="PF01105">
    <property type="entry name" value="EMP24_GP25L"/>
    <property type="match status" value="1"/>
</dbReference>
<evidence type="ECO:0000256" key="3">
    <source>
        <dbReference type="ARBA" id="ARBA00022692"/>
    </source>
</evidence>
<keyword evidence="6 8" id="KW-0472">Membrane</keyword>
<dbReference type="SMART" id="SM01190">
    <property type="entry name" value="EMP24_GP25L"/>
    <property type="match status" value="1"/>
</dbReference>
<keyword evidence="4" id="KW-0732">Signal</keyword>
<gene>
    <name evidence="10" type="primary">TMED10</name>
</gene>
<keyword evidence="5 8" id="KW-1133">Transmembrane helix</keyword>
<sequence length="226" mass="26178">ADTIRPTATLTPQIELTVKNTNMANRIALIIFLNLFFKAESLSFTLSARNKKCLREEVHKDVLVTGEYRLSEAPIKTHLTVIDTNGHVLYKKEDAQKGKFAFTSDDYDMFEVCFQSEGTHGQGIDREIFLDIKTGVEAKNYDDLQKTEKLKPMELELKKLEDLSESIVNDFAYMRSREEQMRDTNESTSDRVLYFSIFSMLCLIGLAIWQIFYLRRFFIAKKLIDS</sequence>
<dbReference type="PROSITE" id="PS50866">
    <property type="entry name" value="GOLD"/>
    <property type="match status" value="1"/>
</dbReference>
<evidence type="ECO:0000256" key="7">
    <source>
        <dbReference type="RuleBase" id="RU003827"/>
    </source>
</evidence>
<dbReference type="InterPro" id="IPR009038">
    <property type="entry name" value="GOLD_dom"/>
</dbReference>
<comment type="subcellular location">
    <subcellularLocation>
        <location evidence="1 7">Membrane</location>
        <topology evidence="1 7">Single-pass type I membrane protein</topology>
    </subcellularLocation>
</comment>
<dbReference type="GO" id="GO:0016020">
    <property type="term" value="C:membrane"/>
    <property type="evidence" value="ECO:0007669"/>
    <property type="project" value="UniProtKB-SubCell"/>
</dbReference>
<dbReference type="PANTHER" id="PTHR22811">
    <property type="entry name" value="TRANSMEMBRANE EMP24 DOMAIN-CONTAINING PROTEIN"/>
    <property type="match status" value="1"/>
</dbReference>
<feature type="domain" description="GOLD" evidence="9">
    <location>
        <begin position="51"/>
        <end position="134"/>
    </location>
</feature>
<feature type="non-terminal residue" evidence="10">
    <location>
        <position position="1"/>
    </location>
</feature>
<evidence type="ECO:0000313" key="10">
    <source>
        <dbReference type="EMBL" id="CDG70849.1"/>
    </source>
</evidence>
<comment type="similarity">
    <text evidence="2 7">Belongs to the EMP24/GP25L family.</text>
</comment>
<accession>T2MFG0</accession>
<evidence type="ECO:0000256" key="5">
    <source>
        <dbReference type="ARBA" id="ARBA00022989"/>
    </source>
</evidence>
<dbReference type="EMBL" id="HAAD01004617">
    <property type="protein sequence ID" value="CDG70849.1"/>
    <property type="molecule type" value="mRNA"/>
</dbReference>
<evidence type="ECO:0000256" key="1">
    <source>
        <dbReference type="ARBA" id="ARBA00004479"/>
    </source>
</evidence>
<protein>
    <submittedName>
        <fullName evidence="10">Transmembrane emp24 domain-containing protein 10</fullName>
    </submittedName>
</protein>
<keyword evidence="3 7" id="KW-0812">Transmembrane</keyword>
<evidence type="ECO:0000256" key="6">
    <source>
        <dbReference type="ARBA" id="ARBA00023136"/>
    </source>
</evidence>
<feature type="transmembrane region" description="Helical" evidence="8">
    <location>
        <begin position="192"/>
        <end position="214"/>
    </location>
</feature>
<organism evidence="10">
    <name type="scientific">Hydra vulgaris</name>
    <name type="common">Hydra</name>
    <name type="synonym">Hydra attenuata</name>
    <dbReference type="NCBI Taxonomy" id="6087"/>
    <lineage>
        <taxon>Eukaryota</taxon>
        <taxon>Metazoa</taxon>
        <taxon>Cnidaria</taxon>
        <taxon>Hydrozoa</taxon>
        <taxon>Hydroidolina</taxon>
        <taxon>Anthoathecata</taxon>
        <taxon>Aplanulata</taxon>
        <taxon>Hydridae</taxon>
        <taxon>Hydra</taxon>
    </lineage>
</organism>
<dbReference type="OrthoDB" id="759142at2759"/>
<evidence type="ECO:0000256" key="8">
    <source>
        <dbReference type="SAM" id="Phobius"/>
    </source>
</evidence>
<proteinExistence type="evidence at transcript level"/>
<evidence type="ECO:0000256" key="2">
    <source>
        <dbReference type="ARBA" id="ARBA00007104"/>
    </source>
</evidence>
<evidence type="ECO:0000259" key="9">
    <source>
        <dbReference type="PROSITE" id="PS50866"/>
    </source>
</evidence>
<name>T2MFG0_HYDVU</name>